<feature type="transmembrane region" description="Helical" evidence="1">
    <location>
        <begin position="68"/>
        <end position="88"/>
    </location>
</feature>
<gene>
    <name evidence="2" type="ORF">NONO_c52750</name>
</gene>
<feature type="transmembrane region" description="Helical" evidence="1">
    <location>
        <begin position="133"/>
        <end position="154"/>
    </location>
</feature>
<dbReference type="HOGENOM" id="CLU_1609112_0_0_11"/>
<evidence type="ECO:0000256" key="1">
    <source>
        <dbReference type="SAM" id="Phobius"/>
    </source>
</evidence>
<dbReference type="Proteomes" id="UP000019150">
    <property type="component" value="Chromosome"/>
</dbReference>
<dbReference type="EMBL" id="CP006850">
    <property type="protein sequence ID" value="AHH20055.1"/>
    <property type="molecule type" value="Genomic_DNA"/>
</dbReference>
<accession>W5TL20</accession>
<feature type="transmembrane region" description="Helical" evidence="1">
    <location>
        <begin position="15"/>
        <end position="37"/>
    </location>
</feature>
<feature type="transmembrane region" description="Helical" evidence="1">
    <location>
        <begin position="95"/>
        <end position="113"/>
    </location>
</feature>
<dbReference type="KEGG" id="nno:NONO_c52750"/>
<dbReference type="OrthoDB" id="4484297at2"/>
<organism evidence="2 3">
    <name type="scientific">Nocardia nova SH22a</name>
    <dbReference type="NCBI Taxonomy" id="1415166"/>
    <lineage>
        <taxon>Bacteria</taxon>
        <taxon>Bacillati</taxon>
        <taxon>Actinomycetota</taxon>
        <taxon>Actinomycetes</taxon>
        <taxon>Mycobacteriales</taxon>
        <taxon>Nocardiaceae</taxon>
        <taxon>Nocardia</taxon>
    </lineage>
</organism>
<dbReference type="RefSeq" id="WP_025351438.1">
    <property type="nucleotide sequence ID" value="NZ_CP006850.1"/>
</dbReference>
<sequence>MTSSQHYSRARRTPAALLIISAVTIWIALFGPVWTYLPATTTTPATTLTFADLTAASAFSPDGLQAAFYQWIAWLFAALTTATVIVALRSRRKTAGIACALVGTLQLLFTIFVNVSAAPQMSALLSALPYTRLGTILFLGSMVALIIAGAQLLLRPEPTVDPSSA</sequence>
<dbReference type="PATRIC" id="fig|1415166.3.peg.5435"/>
<evidence type="ECO:0000313" key="2">
    <source>
        <dbReference type="EMBL" id="AHH20055.1"/>
    </source>
</evidence>
<keyword evidence="3" id="KW-1185">Reference proteome</keyword>
<evidence type="ECO:0000313" key="3">
    <source>
        <dbReference type="Proteomes" id="UP000019150"/>
    </source>
</evidence>
<reference evidence="2 3" key="1">
    <citation type="journal article" date="2014" name="Appl. Environ. Microbiol.">
        <title>Insights into the Microbial Degradation of Rubber and Gutta-Percha by Analysis of the Complete Genome of Nocardia nova SH22a.</title>
        <authorList>
            <person name="Luo Q."/>
            <person name="Hiessl S."/>
            <person name="Poehlein A."/>
            <person name="Daniel R."/>
            <person name="Steinbuchel A."/>
        </authorList>
    </citation>
    <scope>NUCLEOTIDE SEQUENCE [LARGE SCALE GENOMIC DNA]</scope>
    <source>
        <strain evidence="2">SH22a</strain>
    </source>
</reference>
<name>W5TL20_9NOCA</name>
<keyword evidence="1 2" id="KW-0812">Transmembrane</keyword>
<keyword evidence="1" id="KW-0472">Membrane</keyword>
<proteinExistence type="predicted"/>
<keyword evidence="1" id="KW-1133">Transmembrane helix</keyword>
<protein>
    <submittedName>
        <fullName evidence="2">Putative transmembrane protein</fullName>
    </submittedName>
</protein>
<dbReference type="AlphaFoldDB" id="W5TL20"/>